<dbReference type="PANTHER" id="PTHR33395">
    <property type="entry name" value="TRANSCRIPTASE, PUTATIVE-RELATED-RELATED"/>
    <property type="match status" value="1"/>
</dbReference>
<evidence type="ECO:0000313" key="1">
    <source>
        <dbReference type="EMBL" id="CAL4122769.1"/>
    </source>
</evidence>
<comment type="caution">
    <text evidence="1">The sequence shown here is derived from an EMBL/GenBank/DDBJ whole genome shotgun (WGS) entry which is preliminary data.</text>
</comment>
<proteinExistence type="predicted"/>
<dbReference type="EMBL" id="CAXKWB010020763">
    <property type="protein sequence ID" value="CAL4122769.1"/>
    <property type="molecule type" value="Genomic_DNA"/>
</dbReference>
<dbReference type="Proteomes" id="UP001497623">
    <property type="component" value="Unassembled WGS sequence"/>
</dbReference>
<gene>
    <name evidence="1" type="ORF">MNOR_LOCUS23491</name>
</gene>
<name>A0AAV2REX4_MEGNR</name>
<protein>
    <recommendedName>
        <fullName evidence="3">Reverse transcriptase domain-containing protein</fullName>
    </recommendedName>
</protein>
<reference evidence="1 2" key="1">
    <citation type="submission" date="2024-05" db="EMBL/GenBank/DDBJ databases">
        <authorList>
            <person name="Wallberg A."/>
        </authorList>
    </citation>
    <scope>NUCLEOTIDE SEQUENCE [LARGE SCALE GENOMIC DNA]</scope>
</reference>
<dbReference type="AlphaFoldDB" id="A0AAV2REX4"/>
<accession>A0AAV2REX4</accession>
<organism evidence="1 2">
    <name type="scientific">Meganyctiphanes norvegica</name>
    <name type="common">Northern krill</name>
    <name type="synonym">Thysanopoda norvegica</name>
    <dbReference type="NCBI Taxonomy" id="48144"/>
    <lineage>
        <taxon>Eukaryota</taxon>
        <taxon>Metazoa</taxon>
        <taxon>Ecdysozoa</taxon>
        <taxon>Arthropoda</taxon>
        <taxon>Crustacea</taxon>
        <taxon>Multicrustacea</taxon>
        <taxon>Malacostraca</taxon>
        <taxon>Eumalacostraca</taxon>
        <taxon>Eucarida</taxon>
        <taxon>Euphausiacea</taxon>
        <taxon>Euphausiidae</taxon>
        <taxon>Meganyctiphanes</taxon>
    </lineage>
</organism>
<dbReference type="PANTHER" id="PTHR33395:SF22">
    <property type="entry name" value="REVERSE TRANSCRIPTASE DOMAIN-CONTAINING PROTEIN"/>
    <property type="match status" value="1"/>
</dbReference>
<evidence type="ECO:0000313" key="2">
    <source>
        <dbReference type="Proteomes" id="UP001497623"/>
    </source>
</evidence>
<sequence length="135" mass="15754">MYMHKILNKEVSKQINQLDTKKSAGHDSFNAKFLKLSHSLIVTPLTDIFNISIDTGNYPDELKIAKCIPIFKKVLKKAPSNYRPISIINTTNKIFEKLLYKILYKYFSKFNILYGYQYGFRQNYSTTQALIEITD</sequence>
<evidence type="ECO:0008006" key="3">
    <source>
        <dbReference type="Google" id="ProtNLM"/>
    </source>
</evidence>
<keyword evidence="2" id="KW-1185">Reference proteome</keyword>